<dbReference type="InterPro" id="IPR003594">
    <property type="entry name" value="HATPase_dom"/>
</dbReference>
<evidence type="ECO:0000256" key="1">
    <source>
        <dbReference type="ARBA" id="ARBA00004370"/>
    </source>
</evidence>
<dbReference type="EMBL" id="BAABZQ010000001">
    <property type="protein sequence ID" value="GAA6502496.1"/>
    <property type="molecule type" value="Genomic_DNA"/>
</dbReference>
<evidence type="ECO:0000256" key="4">
    <source>
        <dbReference type="ARBA" id="ARBA00022777"/>
    </source>
</evidence>
<dbReference type="SMART" id="SM00387">
    <property type="entry name" value="HATPase_c"/>
    <property type="match status" value="1"/>
</dbReference>
<keyword evidence="5" id="KW-0472">Membrane</keyword>
<proteinExistence type="predicted"/>
<sequence>MKLNRQNTRTNRKMYQQILFMVGFVVGITIFVLTIVNSVVLRYVSQKNAINSYQKMNELTIKYVEKAIDNIETGVNRTVFDSDFQIALREYVKDPTDKNQEMVQQKLASSLVISDLYNGVVSNVIIFDKEGNYVASMRGYNEKSTIIDENWKYDADKLCGRSLWLGLHSDADDVSLKNKKILSIVKALYSSELSGSNEYYGKQIGYVLTNINETDFAGAYKNMSFGETGSILFVDEENRIVSAKDKELIGQEADKRILIDNGKIEVRQIDGEQTVLSAFYNEDTNWKIIVSVLSRELVPVIYSQIVNLVIISISVFIMVYILIWYLTKGITQPLTKLQEQMKKVEEGNFEVSLENEEKIEEINDLNNGFNIMVRKLEDLMERVYESGKREQQLKLSITEARLSILQNQMNPHFLYNTLDSIGWMALINGNMKVSQMVSNLGDIFRASVKMDTFVSTVSEEVSLLNKYIYIQKIRHDTKLEVSVDVEDGVQECGILKFMLQPFVENAIVHGIKGDGTVLNIVVAIKSEENYLVTEVEDNGNGMDEVIKDRMFREKESWGKTTGTGCYNVYRRLELVYKDSFQCNVESEVDKGTRITIKLPLNH</sequence>
<dbReference type="Gene3D" id="3.30.450.20">
    <property type="entry name" value="PAS domain"/>
    <property type="match status" value="1"/>
</dbReference>
<dbReference type="Gene3D" id="6.10.340.10">
    <property type="match status" value="1"/>
</dbReference>
<keyword evidence="5" id="KW-0812">Transmembrane</keyword>
<dbReference type="Pfam" id="PF06580">
    <property type="entry name" value="His_kinase"/>
    <property type="match status" value="1"/>
</dbReference>
<dbReference type="GO" id="GO:0016301">
    <property type="term" value="F:kinase activity"/>
    <property type="evidence" value="ECO:0007669"/>
    <property type="project" value="UniProtKB-KW"/>
</dbReference>
<dbReference type="Pfam" id="PF00672">
    <property type="entry name" value="HAMP"/>
    <property type="match status" value="1"/>
</dbReference>
<dbReference type="SUPFAM" id="SSF55874">
    <property type="entry name" value="ATPase domain of HSP90 chaperone/DNA topoisomerase II/histidine kinase"/>
    <property type="match status" value="1"/>
</dbReference>
<keyword evidence="3" id="KW-0808">Transferase</keyword>
<dbReference type="RefSeq" id="WP_256129919.1">
    <property type="nucleotide sequence ID" value="NZ_BAABZQ010000001.1"/>
</dbReference>
<keyword evidence="4 7" id="KW-0418">Kinase</keyword>
<evidence type="ECO:0000259" key="6">
    <source>
        <dbReference type="PROSITE" id="PS50885"/>
    </source>
</evidence>
<evidence type="ECO:0000256" key="5">
    <source>
        <dbReference type="SAM" id="Phobius"/>
    </source>
</evidence>
<dbReference type="InterPro" id="IPR036890">
    <property type="entry name" value="HATPase_C_sf"/>
</dbReference>
<protein>
    <submittedName>
        <fullName evidence="7">Sensor histidine kinase</fullName>
    </submittedName>
</protein>
<reference evidence="7 8" key="1">
    <citation type="submission" date="2024-04" db="EMBL/GenBank/DDBJ databases">
        <title>Defined microbial consortia suppress multidrug-resistant proinflammatory Enterobacteriaceae via ecological control.</title>
        <authorList>
            <person name="Furuichi M."/>
            <person name="Kawaguchi T."/>
            <person name="Pust M."/>
            <person name="Yasuma K."/>
            <person name="Plichta D."/>
            <person name="Hasegawa N."/>
            <person name="Ohya T."/>
            <person name="Bhattarai S."/>
            <person name="Sasajima S."/>
            <person name="Aoto Y."/>
            <person name="Tuganbaev T."/>
            <person name="Yaginuma M."/>
            <person name="Ueda M."/>
            <person name="Okahashi N."/>
            <person name="Amafuji K."/>
            <person name="Kiridooshi Y."/>
            <person name="Sugita K."/>
            <person name="Strazar M."/>
            <person name="Skelly A."/>
            <person name="Suda W."/>
            <person name="Hattori M."/>
            <person name="Nakamoto N."/>
            <person name="Caballero S."/>
            <person name="Norman J."/>
            <person name="Olle B."/>
            <person name="Tanoue T."/>
            <person name="Arita M."/>
            <person name="Bucci V."/>
            <person name="Atarashi K."/>
            <person name="Xavier R."/>
            <person name="Honda K."/>
        </authorList>
    </citation>
    <scope>NUCLEOTIDE SEQUENCE [LARGE SCALE GENOMIC DNA]</scope>
    <source>
        <strain evidence="8">k34-0107-D12</strain>
    </source>
</reference>
<feature type="domain" description="HAMP" evidence="6">
    <location>
        <begin position="328"/>
        <end position="381"/>
    </location>
</feature>
<evidence type="ECO:0000256" key="2">
    <source>
        <dbReference type="ARBA" id="ARBA00022553"/>
    </source>
</evidence>
<name>A0ABQ0C133_9FIRM</name>
<dbReference type="Pfam" id="PF02518">
    <property type="entry name" value="HATPase_c"/>
    <property type="match status" value="1"/>
</dbReference>
<feature type="transmembrane region" description="Helical" evidence="5">
    <location>
        <begin position="305"/>
        <end position="326"/>
    </location>
</feature>
<dbReference type="PANTHER" id="PTHR34220:SF7">
    <property type="entry name" value="SENSOR HISTIDINE KINASE YPDA"/>
    <property type="match status" value="1"/>
</dbReference>
<dbReference type="CDD" id="cd06225">
    <property type="entry name" value="HAMP"/>
    <property type="match status" value="1"/>
</dbReference>
<evidence type="ECO:0000313" key="7">
    <source>
        <dbReference type="EMBL" id="GAA6502496.1"/>
    </source>
</evidence>
<comment type="subcellular location">
    <subcellularLocation>
        <location evidence="1">Membrane</location>
    </subcellularLocation>
</comment>
<dbReference type="Proteomes" id="UP001600941">
    <property type="component" value="Unassembled WGS sequence"/>
</dbReference>
<dbReference type="SUPFAM" id="SSF158472">
    <property type="entry name" value="HAMP domain-like"/>
    <property type="match status" value="1"/>
</dbReference>
<dbReference type="PANTHER" id="PTHR34220">
    <property type="entry name" value="SENSOR HISTIDINE KINASE YPDA"/>
    <property type="match status" value="1"/>
</dbReference>
<comment type="caution">
    <text evidence="7">The sequence shown here is derived from an EMBL/GenBank/DDBJ whole genome shotgun (WGS) entry which is preliminary data.</text>
</comment>
<gene>
    <name evidence="7" type="ORF">K340107D12_53120</name>
</gene>
<dbReference type="SMART" id="SM00304">
    <property type="entry name" value="HAMP"/>
    <property type="match status" value="1"/>
</dbReference>
<dbReference type="Gene3D" id="3.30.565.10">
    <property type="entry name" value="Histidine kinase-like ATPase, C-terminal domain"/>
    <property type="match status" value="1"/>
</dbReference>
<accession>A0ABQ0C133</accession>
<dbReference type="CDD" id="cd18774">
    <property type="entry name" value="PDC2_HK_sensor"/>
    <property type="match status" value="1"/>
</dbReference>
<keyword evidence="8" id="KW-1185">Reference proteome</keyword>
<dbReference type="PROSITE" id="PS50885">
    <property type="entry name" value="HAMP"/>
    <property type="match status" value="1"/>
</dbReference>
<dbReference type="InterPro" id="IPR050640">
    <property type="entry name" value="Bact_2-comp_sensor_kinase"/>
</dbReference>
<evidence type="ECO:0000256" key="3">
    <source>
        <dbReference type="ARBA" id="ARBA00022679"/>
    </source>
</evidence>
<dbReference type="InterPro" id="IPR003660">
    <property type="entry name" value="HAMP_dom"/>
</dbReference>
<dbReference type="InterPro" id="IPR010559">
    <property type="entry name" value="Sig_transdc_His_kin_internal"/>
</dbReference>
<keyword evidence="2" id="KW-0597">Phosphoprotein</keyword>
<organism evidence="7 8">
    <name type="scientific">Blautia parvula</name>
    <dbReference type="NCBI Taxonomy" id="2877527"/>
    <lineage>
        <taxon>Bacteria</taxon>
        <taxon>Bacillati</taxon>
        <taxon>Bacillota</taxon>
        <taxon>Clostridia</taxon>
        <taxon>Lachnospirales</taxon>
        <taxon>Lachnospiraceae</taxon>
        <taxon>Blautia</taxon>
    </lineage>
</organism>
<keyword evidence="5" id="KW-1133">Transmembrane helix</keyword>
<evidence type="ECO:0000313" key="8">
    <source>
        <dbReference type="Proteomes" id="UP001600941"/>
    </source>
</evidence>
<feature type="transmembrane region" description="Helical" evidence="5">
    <location>
        <begin position="20"/>
        <end position="44"/>
    </location>
</feature>